<evidence type="ECO:0000256" key="1">
    <source>
        <dbReference type="ARBA" id="ARBA00022485"/>
    </source>
</evidence>
<evidence type="ECO:0000256" key="5">
    <source>
        <dbReference type="HAMAP-Rule" id="MF_01637"/>
    </source>
</evidence>
<dbReference type="InterPro" id="IPR017726">
    <property type="entry name" value="Fe/S_biogenesis_protein_NfuA"/>
</dbReference>
<dbReference type="InterPro" id="IPR034904">
    <property type="entry name" value="FSCA_dom_sf"/>
</dbReference>
<dbReference type="Gene3D" id="3.30.300.130">
    <property type="entry name" value="Fe-S cluster assembly (FSCA)"/>
    <property type="match status" value="1"/>
</dbReference>
<feature type="binding site" evidence="5">
    <location>
        <position position="149"/>
    </location>
    <ligand>
        <name>[4Fe-4S] cluster</name>
        <dbReference type="ChEBI" id="CHEBI:49883"/>
    </ligand>
</feature>
<dbReference type="Gene3D" id="2.60.300.12">
    <property type="entry name" value="HesB-like domain"/>
    <property type="match status" value="1"/>
</dbReference>
<evidence type="ECO:0000256" key="3">
    <source>
        <dbReference type="ARBA" id="ARBA00023004"/>
    </source>
</evidence>
<protein>
    <recommendedName>
        <fullName evidence="5">Fe/S biogenesis protein NfuA</fullName>
    </recommendedName>
</protein>
<keyword evidence="2 5" id="KW-0479">Metal-binding</keyword>
<keyword evidence="1 5" id="KW-0004">4Fe-4S</keyword>
<evidence type="ECO:0000313" key="9">
    <source>
        <dbReference type="Proteomes" id="UP000175691"/>
    </source>
</evidence>
<keyword evidence="3 5" id="KW-0408">Iron</keyword>
<accession>A0A1E7ZDR1</accession>
<dbReference type="PANTHER" id="PTHR11178">
    <property type="entry name" value="IRON-SULFUR CLUSTER SCAFFOLD PROTEIN NFU-RELATED"/>
    <property type="match status" value="1"/>
</dbReference>
<dbReference type="OrthoDB" id="9785450at2"/>
<comment type="function">
    <text evidence="5">Involved in iron-sulfur cluster biogenesis. Binds a 4Fe-4S cluster, can transfer this cluster to apoproteins, and thereby intervenes in the maturation of Fe/S proteins. Could also act as a scaffold/chaperone for damaged Fe/S proteins.</text>
</comment>
<keyword evidence="9" id="KW-1185">Reference proteome</keyword>
<feature type="domain" description="Core" evidence="7">
    <location>
        <begin position="2"/>
        <end position="98"/>
    </location>
</feature>
<comment type="similarity">
    <text evidence="5">Belongs to the NfuA family.</text>
</comment>
<dbReference type="PANTHER" id="PTHR11178:SF51">
    <property type="entry name" value="FE_S BIOGENESIS PROTEIN NFUA"/>
    <property type="match status" value="1"/>
</dbReference>
<feature type="binding site" evidence="5">
    <location>
        <position position="152"/>
    </location>
    <ligand>
        <name>[4Fe-4S] cluster</name>
        <dbReference type="ChEBI" id="CHEBI:49883"/>
    </ligand>
</feature>
<dbReference type="NCBIfam" id="TIGR03341">
    <property type="entry name" value="YhgI_GntY"/>
    <property type="match status" value="1"/>
</dbReference>
<comment type="cofactor">
    <cofactor evidence="5">
        <name>[4Fe-4S] cluster</name>
        <dbReference type="ChEBI" id="CHEBI:49883"/>
    </cofactor>
    <text evidence="5">Binds 1 [4Fe-4S] cluster per subunit. The cluster is presumably bound at the interface of two monomers.</text>
</comment>
<dbReference type="NCBIfam" id="NF008392">
    <property type="entry name" value="PRK11190.1"/>
    <property type="match status" value="1"/>
</dbReference>
<dbReference type="STRING" id="1656094.BFC18_07695"/>
<dbReference type="Pfam" id="PF01106">
    <property type="entry name" value="NifU"/>
    <property type="match status" value="1"/>
</dbReference>
<feature type="domain" description="NIF system FeS cluster assembly NifU C-terminal" evidence="6">
    <location>
        <begin position="111"/>
        <end position="174"/>
    </location>
</feature>
<dbReference type="AlphaFoldDB" id="A0A1E7ZDR1"/>
<dbReference type="EMBL" id="MDHN01000013">
    <property type="protein sequence ID" value="OFC71604.1"/>
    <property type="molecule type" value="Genomic_DNA"/>
</dbReference>
<comment type="subunit">
    <text evidence="5">Homodimer.</text>
</comment>
<evidence type="ECO:0000313" key="8">
    <source>
        <dbReference type="EMBL" id="OFC71604.1"/>
    </source>
</evidence>
<evidence type="ECO:0000256" key="2">
    <source>
        <dbReference type="ARBA" id="ARBA00022723"/>
    </source>
</evidence>
<dbReference type="Pfam" id="PF01521">
    <property type="entry name" value="Fe-S_biosyn"/>
    <property type="match status" value="1"/>
</dbReference>
<keyword evidence="4 5" id="KW-0411">Iron-sulfur</keyword>
<organism evidence="8 9">
    <name type="scientific">Alteromonas confluentis</name>
    <dbReference type="NCBI Taxonomy" id="1656094"/>
    <lineage>
        <taxon>Bacteria</taxon>
        <taxon>Pseudomonadati</taxon>
        <taxon>Pseudomonadota</taxon>
        <taxon>Gammaproteobacteria</taxon>
        <taxon>Alteromonadales</taxon>
        <taxon>Alteromonadaceae</taxon>
        <taxon>Alteromonas/Salinimonas group</taxon>
        <taxon>Alteromonas</taxon>
    </lineage>
</organism>
<name>A0A1E7ZDR1_9ALTE</name>
<gene>
    <name evidence="5" type="primary">nfuA</name>
    <name evidence="8" type="ORF">BFC18_07695</name>
</gene>
<dbReference type="InterPro" id="IPR000361">
    <property type="entry name" value="ATAP_core_dom"/>
</dbReference>
<dbReference type="SUPFAM" id="SSF89360">
    <property type="entry name" value="HesB-like domain"/>
    <property type="match status" value="1"/>
</dbReference>
<dbReference type="GO" id="GO:0051539">
    <property type="term" value="F:4 iron, 4 sulfur cluster binding"/>
    <property type="evidence" value="ECO:0007669"/>
    <property type="project" value="UniProtKB-UniRule"/>
</dbReference>
<dbReference type="InterPro" id="IPR001075">
    <property type="entry name" value="NIF_FeS_clus_asmbl_NifU_C"/>
</dbReference>
<evidence type="ECO:0000256" key="4">
    <source>
        <dbReference type="ARBA" id="ARBA00023014"/>
    </source>
</evidence>
<dbReference type="GO" id="GO:0051604">
    <property type="term" value="P:protein maturation"/>
    <property type="evidence" value="ECO:0007669"/>
    <property type="project" value="UniProtKB-UniRule"/>
</dbReference>
<dbReference type="HAMAP" id="MF_01637">
    <property type="entry name" value="Fe_S_biogen_NfuA"/>
    <property type="match status" value="1"/>
</dbReference>
<dbReference type="GO" id="GO:0005506">
    <property type="term" value="F:iron ion binding"/>
    <property type="evidence" value="ECO:0007669"/>
    <property type="project" value="InterPro"/>
</dbReference>
<reference evidence="8 9" key="1">
    <citation type="submission" date="2016-08" db="EMBL/GenBank/DDBJ databases">
        <authorList>
            <person name="Seilhamer J.J."/>
        </authorList>
    </citation>
    <scope>NUCLEOTIDE SEQUENCE [LARGE SCALE GENOMIC DNA]</scope>
    <source>
        <strain evidence="8 9">KCTC 42603</strain>
    </source>
</reference>
<dbReference type="RefSeq" id="WP_070124495.1">
    <property type="nucleotide sequence ID" value="NZ_MDHN01000013.1"/>
</dbReference>
<evidence type="ECO:0000259" key="7">
    <source>
        <dbReference type="Pfam" id="PF01521"/>
    </source>
</evidence>
<sequence>MITISEGAQAHFAKLLEKQDAGTNIRVFVVNPGTSTAECGVSYCPPSAVEPGDITLPFNGFDAVVDAESAPFLEEAEIDYVTDQMGSQLTLKAPNAKARKVDSDAPLVDRVSYVIESEVNPQLASHGGKVVLLEITEDGLAILQFGGGCNGCSMVDVTLKEGIEKQLLDQFPGELTGVRDATEHEAGEHSYY</sequence>
<dbReference type="Proteomes" id="UP000175691">
    <property type="component" value="Unassembled WGS sequence"/>
</dbReference>
<proteinExistence type="inferred from homology"/>
<dbReference type="InterPro" id="IPR035903">
    <property type="entry name" value="HesB-like_dom_sf"/>
</dbReference>
<evidence type="ECO:0000259" key="6">
    <source>
        <dbReference type="Pfam" id="PF01106"/>
    </source>
</evidence>
<dbReference type="SUPFAM" id="SSF117916">
    <property type="entry name" value="Fe-S cluster assembly (FSCA) domain-like"/>
    <property type="match status" value="1"/>
</dbReference>
<dbReference type="GO" id="GO:0016226">
    <property type="term" value="P:iron-sulfur cluster assembly"/>
    <property type="evidence" value="ECO:0007669"/>
    <property type="project" value="UniProtKB-UniRule"/>
</dbReference>
<comment type="caution">
    <text evidence="8">The sequence shown here is derived from an EMBL/GenBank/DDBJ whole genome shotgun (WGS) entry which is preliminary data.</text>
</comment>